<dbReference type="AlphaFoldDB" id="A0A182NT03"/>
<evidence type="ECO:0000256" key="1">
    <source>
        <dbReference type="SAM" id="MobiDB-lite"/>
    </source>
</evidence>
<evidence type="ECO:0000313" key="2">
    <source>
        <dbReference type="EnsemblMetazoa" id="ADIR010793-PA"/>
    </source>
</evidence>
<evidence type="ECO:0000313" key="3">
    <source>
        <dbReference type="Proteomes" id="UP000075884"/>
    </source>
</evidence>
<keyword evidence="3" id="KW-1185">Reference proteome</keyword>
<dbReference type="Proteomes" id="UP000075884">
    <property type="component" value="Unassembled WGS sequence"/>
</dbReference>
<accession>A0A182NT03</accession>
<protein>
    <submittedName>
        <fullName evidence="2">Uncharacterized protein</fullName>
    </submittedName>
</protein>
<organism evidence="2 3">
    <name type="scientific">Anopheles dirus</name>
    <dbReference type="NCBI Taxonomy" id="7168"/>
    <lineage>
        <taxon>Eukaryota</taxon>
        <taxon>Metazoa</taxon>
        <taxon>Ecdysozoa</taxon>
        <taxon>Arthropoda</taxon>
        <taxon>Hexapoda</taxon>
        <taxon>Insecta</taxon>
        <taxon>Pterygota</taxon>
        <taxon>Neoptera</taxon>
        <taxon>Endopterygota</taxon>
        <taxon>Diptera</taxon>
        <taxon>Nematocera</taxon>
        <taxon>Culicoidea</taxon>
        <taxon>Culicidae</taxon>
        <taxon>Anophelinae</taxon>
        <taxon>Anopheles</taxon>
    </lineage>
</organism>
<dbReference type="EnsemblMetazoa" id="ADIR010793-RA">
    <property type="protein sequence ID" value="ADIR010793-PA"/>
    <property type="gene ID" value="ADIR010793"/>
</dbReference>
<name>A0A182NT03_9DIPT</name>
<reference evidence="2" key="2">
    <citation type="submission" date="2020-05" db="UniProtKB">
        <authorList>
            <consortium name="EnsemblMetazoa"/>
        </authorList>
    </citation>
    <scope>IDENTIFICATION</scope>
    <source>
        <strain evidence="2">WRAIR2</strain>
    </source>
</reference>
<sequence>MGMVIEANALVTVPIPRSFLETYTSFLTCNVYPSSSPANRLMRPGSSPGRDSFAASEMTTESGTTWPKVSSNLAPPIRASRACNPRGKA</sequence>
<reference evidence="3" key="1">
    <citation type="submission" date="2013-03" db="EMBL/GenBank/DDBJ databases">
        <title>The Genome Sequence of Anopheles dirus WRAIR2.</title>
        <authorList>
            <consortium name="The Broad Institute Genomics Platform"/>
            <person name="Neafsey D.E."/>
            <person name="Walton C."/>
            <person name="Walker B."/>
            <person name="Young S.K."/>
            <person name="Zeng Q."/>
            <person name="Gargeya S."/>
            <person name="Fitzgerald M."/>
            <person name="Haas B."/>
            <person name="Abouelleil A."/>
            <person name="Allen A.W."/>
            <person name="Alvarado L."/>
            <person name="Arachchi H.M."/>
            <person name="Berlin A.M."/>
            <person name="Chapman S.B."/>
            <person name="Gainer-Dewar J."/>
            <person name="Goldberg J."/>
            <person name="Griggs A."/>
            <person name="Gujja S."/>
            <person name="Hansen M."/>
            <person name="Howarth C."/>
            <person name="Imamovic A."/>
            <person name="Ireland A."/>
            <person name="Larimer J."/>
            <person name="McCowan C."/>
            <person name="Murphy C."/>
            <person name="Pearson M."/>
            <person name="Poon T.W."/>
            <person name="Priest M."/>
            <person name="Roberts A."/>
            <person name="Saif S."/>
            <person name="Shea T."/>
            <person name="Sisk P."/>
            <person name="Sykes S."/>
            <person name="Wortman J."/>
            <person name="Nusbaum C."/>
            <person name="Birren B."/>
        </authorList>
    </citation>
    <scope>NUCLEOTIDE SEQUENCE [LARGE SCALE GENOMIC DNA]</scope>
    <source>
        <strain evidence="3">WRAIR2</strain>
    </source>
</reference>
<feature type="region of interest" description="Disordered" evidence="1">
    <location>
        <begin position="37"/>
        <end position="89"/>
    </location>
</feature>
<proteinExistence type="predicted"/>
<dbReference type="VEuPathDB" id="VectorBase:ADIR010793"/>
<feature type="compositionally biased region" description="Polar residues" evidence="1">
    <location>
        <begin position="57"/>
        <end position="73"/>
    </location>
</feature>